<evidence type="ECO:0000256" key="1">
    <source>
        <dbReference type="SAM" id="Coils"/>
    </source>
</evidence>
<dbReference type="OrthoDB" id="658575at2759"/>
<proteinExistence type="predicted"/>
<comment type="caution">
    <text evidence="2">The sequence shown here is derived from an EMBL/GenBank/DDBJ whole genome shotgun (WGS) entry which is preliminary data.</text>
</comment>
<accession>A0A7J7NUZ9</accession>
<feature type="coiled-coil region" evidence="1">
    <location>
        <begin position="83"/>
        <end position="110"/>
    </location>
</feature>
<dbReference type="PANTHER" id="PTHR47270">
    <property type="entry name" value="PROTEIN MLP1-LIKE"/>
    <property type="match status" value="1"/>
</dbReference>
<keyword evidence="1" id="KW-0175">Coiled coil</keyword>
<protein>
    <submittedName>
        <fullName evidence="2">Uncharacterized protein</fullName>
    </submittedName>
</protein>
<dbReference type="PANTHER" id="PTHR47270:SF3">
    <property type="entry name" value="HYPOTETICAL PROTEIN"/>
    <property type="match status" value="1"/>
</dbReference>
<evidence type="ECO:0000313" key="3">
    <source>
        <dbReference type="Proteomes" id="UP000541444"/>
    </source>
</evidence>
<organism evidence="2 3">
    <name type="scientific">Kingdonia uniflora</name>
    <dbReference type="NCBI Taxonomy" id="39325"/>
    <lineage>
        <taxon>Eukaryota</taxon>
        <taxon>Viridiplantae</taxon>
        <taxon>Streptophyta</taxon>
        <taxon>Embryophyta</taxon>
        <taxon>Tracheophyta</taxon>
        <taxon>Spermatophyta</taxon>
        <taxon>Magnoliopsida</taxon>
        <taxon>Ranunculales</taxon>
        <taxon>Circaeasteraceae</taxon>
        <taxon>Kingdonia</taxon>
    </lineage>
</organism>
<gene>
    <name evidence="2" type="ORF">GIB67_014806</name>
</gene>
<dbReference type="EMBL" id="JACGCM010000554">
    <property type="protein sequence ID" value="KAF6170989.1"/>
    <property type="molecule type" value="Genomic_DNA"/>
</dbReference>
<evidence type="ECO:0000313" key="2">
    <source>
        <dbReference type="EMBL" id="KAF6170989.1"/>
    </source>
</evidence>
<name>A0A7J7NUZ9_9MAGN</name>
<sequence>MEKDITLKEKNLSSEVDFSEIHKEKLVLGESLLNQIYLEKPLEVEKLQREVAYLSEQISVTHTEREIKASNAVLEVSSLHADKVKLESVLQDEQNKVKLLETEIHNIQLESGNKLQRLITEILASKKIKNCLPNGHANAPKRSISEGVERSVSSHEAELKYLQERYFHMSLRFVEIEAQRK</sequence>
<reference evidence="2 3" key="1">
    <citation type="journal article" date="2020" name="IScience">
        <title>Genome Sequencing of the Endangered Kingdonia uniflora (Circaeasteraceae, Ranunculales) Reveals Potential Mechanisms of Evolutionary Specialization.</title>
        <authorList>
            <person name="Sun Y."/>
            <person name="Deng T."/>
            <person name="Zhang A."/>
            <person name="Moore M.J."/>
            <person name="Landis J.B."/>
            <person name="Lin N."/>
            <person name="Zhang H."/>
            <person name="Zhang X."/>
            <person name="Huang J."/>
            <person name="Zhang X."/>
            <person name="Sun H."/>
            <person name="Wang H."/>
        </authorList>
    </citation>
    <scope>NUCLEOTIDE SEQUENCE [LARGE SCALE GENOMIC DNA]</scope>
    <source>
        <strain evidence="2">TB1705</strain>
        <tissue evidence="2">Leaf</tissue>
    </source>
</reference>
<keyword evidence="3" id="KW-1185">Reference proteome</keyword>
<dbReference type="AlphaFoldDB" id="A0A7J7NUZ9"/>
<dbReference type="Proteomes" id="UP000541444">
    <property type="component" value="Unassembled WGS sequence"/>
</dbReference>